<dbReference type="STRING" id="1835702.A0A1F5LSE2"/>
<keyword evidence="12" id="KW-0408">Iron</keyword>
<dbReference type="InterPro" id="IPR000971">
    <property type="entry name" value="Globin"/>
</dbReference>
<dbReference type="PROSITE" id="PS01033">
    <property type="entry name" value="GLOBIN"/>
    <property type="match status" value="1"/>
</dbReference>
<dbReference type="GeneID" id="34572859"/>
<evidence type="ECO:0000256" key="11">
    <source>
        <dbReference type="ARBA" id="ARBA00023002"/>
    </source>
</evidence>
<dbReference type="SUPFAM" id="SSF46458">
    <property type="entry name" value="Globin-like"/>
    <property type="match status" value="1"/>
</dbReference>
<dbReference type="GO" id="GO:0046872">
    <property type="term" value="F:metal ion binding"/>
    <property type="evidence" value="ECO:0007669"/>
    <property type="project" value="UniProtKB-KW"/>
</dbReference>
<evidence type="ECO:0000256" key="8">
    <source>
        <dbReference type="ARBA" id="ARBA00022723"/>
    </source>
</evidence>
<keyword evidence="9" id="KW-0274">FAD</keyword>
<evidence type="ECO:0000256" key="5">
    <source>
        <dbReference type="ARBA" id="ARBA00022575"/>
    </source>
</evidence>
<evidence type="ECO:0000259" key="17">
    <source>
        <dbReference type="PROSITE" id="PS01033"/>
    </source>
</evidence>
<dbReference type="GO" id="GO:0020037">
    <property type="term" value="F:heme binding"/>
    <property type="evidence" value="ECO:0007669"/>
    <property type="project" value="InterPro"/>
</dbReference>
<evidence type="ECO:0000259" key="18">
    <source>
        <dbReference type="PROSITE" id="PS51384"/>
    </source>
</evidence>
<dbReference type="Pfam" id="PF00175">
    <property type="entry name" value="NAD_binding_1"/>
    <property type="match status" value="1"/>
</dbReference>
<dbReference type="FunFam" id="2.40.30.10:FF:000034">
    <property type="entry name" value="Flavohemoprotein"/>
    <property type="match status" value="1"/>
</dbReference>
<feature type="domain" description="Globin" evidence="17">
    <location>
        <begin position="6"/>
        <end position="143"/>
    </location>
</feature>
<evidence type="ECO:0000313" key="19">
    <source>
        <dbReference type="EMBL" id="OGE56047.1"/>
    </source>
</evidence>
<gene>
    <name evidence="19" type="ORF">PENARI_c003G01772</name>
</gene>
<dbReference type="CDD" id="cd08922">
    <property type="entry name" value="FHb-globin"/>
    <property type="match status" value="1"/>
</dbReference>
<evidence type="ECO:0000256" key="13">
    <source>
        <dbReference type="ARBA" id="ARBA00023027"/>
    </source>
</evidence>
<dbReference type="InterPro" id="IPR001709">
    <property type="entry name" value="Flavoprot_Pyr_Nucl_cyt_Rdtase"/>
</dbReference>
<proteinExistence type="inferred from homology"/>
<keyword evidence="13" id="KW-0520">NAD</keyword>
<reference evidence="19 20" key="1">
    <citation type="journal article" date="2016" name="Sci. Rep.">
        <title>Penicillium arizonense, a new, genome sequenced fungal species, reveals a high chemical diversity in secreted metabolites.</title>
        <authorList>
            <person name="Grijseels S."/>
            <person name="Nielsen J.C."/>
            <person name="Randelovic M."/>
            <person name="Nielsen J."/>
            <person name="Nielsen K.F."/>
            <person name="Workman M."/>
            <person name="Frisvad J.C."/>
        </authorList>
    </citation>
    <scope>NUCLEOTIDE SEQUENCE [LARGE SCALE GENOMIC DNA]</scope>
    <source>
        <strain evidence="19 20">CBS 141311</strain>
    </source>
</reference>
<dbReference type="NCBIfam" id="NF009805">
    <property type="entry name" value="PRK13289.1"/>
    <property type="match status" value="1"/>
</dbReference>
<dbReference type="GO" id="GO:0009636">
    <property type="term" value="P:response to toxic substance"/>
    <property type="evidence" value="ECO:0007669"/>
    <property type="project" value="UniProtKB-KW"/>
</dbReference>
<organism evidence="19 20">
    <name type="scientific">Penicillium arizonense</name>
    <dbReference type="NCBI Taxonomy" id="1835702"/>
    <lineage>
        <taxon>Eukaryota</taxon>
        <taxon>Fungi</taxon>
        <taxon>Dikarya</taxon>
        <taxon>Ascomycota</taxon>
        <taxon>Pezizomycotina</taxon>
        <taxon>Eurotiomycetes</taxon>
        <taxon>Eurotiomycetidae</taxon>
        <taxon>Eurotiales</taxon>
        <taxon>Aspergillaceae</taxon>
        <taxon>Penicillium</taxon>
    </lineage>
</organism>
<comment type="function">
    <text evidence="16">In the presence of oxygen and NADH, it has NADH oxidase activity, which leads to the generation of superoxide and H(2)O(2). Under anaerobic conditions, it also exhibits nitric oxide reductase and FAD reductase activities. However, all these reactions are much lower than NOD activity.</text>
</comment>
<dbReference type="InterPro" id="IPR039261">
    <property type="entry name" value="FNR_nucleotide-bd"/>
</dbReference>
<sequence>MGSIAGMTADQIVLIKATVPVLVEHGNTITTVFYRNMLEAHPELNTVFNTPNQVNGHQPRALAGALYAYASHIDDLGALSSAVELICNKHASLYIKPDDYKIVGKYLLEAMGEVLGAALTPEIHDAWGAAYWQLADIMIGREKQLYEQSEGWTDWRDFKIADKIKESDEITSFYLAPVDGKPLPGFQPGQYISVQTYVPALKYTQARQYSLSDKPRSDYYRISVKKEAGIDSADPAVSAHPGYISNVLHDTLNKGDTLQVSHPYGDFFLSTTEAEPAHPVVLISAGVGLTPLTSILNTLTSKAPSARKLHFVHGARTSGARAFSEHIASLTKKYPNLNATFFTTHPSEGEKEGVDYHHVGRVNLDKVKQEDLFLDDAKTEYYICGPEKFMTDMESSLKGQGVSSDRIKMELFGTGGVPH</sequence>
<evidence type="ECO:0000256" key="10">
    <source>
        <dbReference type="ARBA" id="ARBA00022857"/>
    </source>
</evidence>
<evidence type="ECO:0000256" key="6">
    <source>
        <dbReference type="ARBA" id="ARBA00022617"/>
    </source>
</evidence>
<comment type="cofactor">
    <cofactor evidence="1">
        <name>heme b</name>
        <dbReference type="ChEBI" id="CHEBI:60344"/>
    </cofactor>
</comment>
<dbReference type="EC" id="1.14.12.17" evidence="4"/>
<dbReference type="CDD" id="cd06184">
    <property type="entry name" value="flavohem_like_fad_nad_binding"/>
    <property type="match status" value="1"/>
</dbReference>
<dbReference type="PROSITE" id="PS51384">
    <property type="entry name" value="FAD_FR"/>
    <property type="match status" value="1"/>
</dbReference>
<comment type="catalytic activity">
    <reaction evidence="14">
        <text>2 nitric oxide + NADH + 2 O2 = 2 nitrate + NAD(+) + H(+)</text>
        <dbReference type="Rhea" id="RHEA:19469"/>
        <dbReference type="ChEBI" id="CHEBI:15378"/>
        <dbReference type="ChEBI" id="CHEBI:15379"/>
        <dbReference type="ChEBI" id="CHEBI:16480"/>
        <dbReference type="ChEBI" id="CHEBI:17632"/>
        <dbReference type="ChEBI" id="CHEBI:57540"/>
        <dbReference type="ChEBI" id="CHEBI:57945"/>
        <dbReference type="EC" id="1.14.12.17"/>
    </reaction>
</comment>
<dbReference type="GO" id="GO:0071949">
    <property type="term" value="F:FAD binding"/>
    <property type="evidence" value="ECO:0007669"/>
    <property type="project" value="TreeGrafter"/>
</dbReference>
<dbReference type="Gene3D" id="3.40.50.80">
    <property type="entry name" value="Nucleotide-binding domain of ferredoxin-NADP reductase (FNR) module"/>
    <property type="match status" value="1"/>
</dbReference>
<dbReference type="OrthoDB" id="436496at2759"/>
<keyword evidence="5" id="KW-0216">Detoxification</keyword>
<evidence type="ECO:0000256" key="14">
    <source>
        <dbReference type="ARBA" id="ARBA00048649"/>
    </source>
</evidence>
<evidence type="ECO:0000256" key="7">
    <source>
        <dbReference type="ARBA" id="ARBA00022630"/>
    </source>
</evidence>
<dbReference type="PANTHER" id="PTHR43396">
    <property type="entry name" value="FLAVOHEMOPROTEIN"/>
    <property type="match status" value="1"/>
</dbReference>
<dbReference type="EMBL" id="LXJU01000003">
    <property type="protein sequence ID" value="OGE56047.1"/>
    <property type="molecule type" value="Genomic_DNA"/>
</dbReference>
<evidence type="ECO:0000256" key="2">
    <source>
        <dbReference type="ARBA" id="ARBA00001974"/>
    </source>
</evidence>
<dbReference type="InterPro" id="IPR017938">
    <property type="entry name" value="Riboflavin_synthase-like_b-brl"/>
</dbReference>
<dbReference type="InterPro" id="IPR012292">
    <property type="entry name" value="Globin/Proto"/>
</dbReference>
<dbReference type="InterPro" id="IPR017927">
    <property type="entry name" value="FAD-bd_FR_type"/>
</dbReference>
<keyword evidence="10" id="KW-0521">NADP</keyword>
<dbReference type="Gene3D" id="2.40.30.10">
    <property type="entry name" value="Translation factors"/>
    <property type="match status" value="1"/>
</dbReference>
<keyword evidence="8" id="KW-0479">Metal-binding</keyword>
<feature type="domain" description="FAD-binding FR-type" evidence="18">
    <location>
        <begin position="153"/>
        <end position="270"/>
    </location>
</feature>
<evidence type="ECO:0000256" key="3">
    <source>
        <dbReference type="ARBA" id="ARBA00006401"/>
    </source>
</evidence>
<dbReference type="GO" id="GO:0008941">
    <property type="term" value="F:nitric oxide dioxygenase NAD(P)H activity"/>
    <property type="evidence" value="ECO:0007669"/>
    <property type="project" value="UniProtKB-EC"/>
</dbReference>
<keyword evidence="6" id="KW-0349">Heme</keyword>
<evidence type="ECO:0000256" key="16">
    <source>
        <dbReference type="ARBA" id="ARBA00056398"/>
    </source>
</evidence>
<dbReference type="AlphaFoldDB" id="A0A1F5LSE2"/>
<comment type="caution">
    <text evidence="19">The sequence shown here is derived from an EMBL/GenBank/DDBJ whole genome shotgun (WGS) entry which is preliminary data.</text>
</comment>
<evidence type="ECO:0000256" key="1">
    <source>
        <dbReference type="ARBA" id="ARBA00001970"/>
    </source>
</evidence>
<comment type="similarity">
    <text evidence="3">In the C-terminal section; belongs to the flavoprotein pyridine nucleotide cytochrome reductase family.</text>
</comment>
<evidence type="ECO:0000256" key="15">
    <source>
        <dbReference type="ARBA" id="ARBA00049433"/>
    </source>
</evidence>
<evidence type="ECO:0000256" key="4">
    <source>
        <dbReference type="ARBA" id="ARBA00012229"/>
    </source>
</evidence>
<dbReference type="SUPFAM" id="SSF63380">
    <property type="entry name" value="Riboflavin synthase domain-like"/>
    <property type="match status" value="1"/>
</dbReference>
<keyword evidence="11" id="KW-0560">Oxidoreductase</keyword>
<comment type="catalytic activity">
    <reaction evidence="15">
        <text>2 nitric oxide + NADPH + 2 O2 = 2 nitrate + NADP(+) + H(+)</text>
        <dbReference type="Rhea" id="RHEA:19465"/>
        <dbReference type="ChEBI" id="CHEBI:15378"/>
        <dbReference type="ChEBI" id="CHEBI:15379"/>
        <dbReference type="ChEBI" id="CHEBI:16480"/>
        <dbReference type="ChEBI" id="CHEBI:17632"/>
        <dbReference type="ChEBI" id="CHEBI:57783"/>
        <dbReference type="ChEBI" id="CHEBI:58349"/>
        <dbReference type="EC" id="1.14.12.17"/>
    </reaction>
</comment>
<dbReference type="GO" id="GO:0046210">
    <property type="term" value="P:nitric oxide catabolic process"/>
    <property type="evidence" value="ECO:0007669"/>
    <property type="project" value="TreeGrafter"/>
</dbReference>
<comment type="cofactor">
    <cofactor evidence="2">
        <name>FAD</name>
        <dbReference type="ChEBI" id="CHEBI:57692"/>
    </cofactor>
</comment>
<dbReference type="SUPFAM" id="SSF52343">
    <property type="entry name" value="Ferredoxin reductase-like, C-terminal NADP-linked domain"/>
    <property type="match status" value="1"/>
</dbReference>
<dbReference type="InterPro" id="IPR001433">
    <property type="entry name" value="OxRdtase_FAD/NAD-bd"/>
</dbReference>
<dbReference type="GO" id="GO:0071500">
    <property type="term" value="P:cellular response to nitrosative stress"/>
    <property type="evidence" value="ECO:0007669"/>
    <property type="project" value="TreeGrafter"/>
</dbReference>
<dbReference type="PANTHER" id="PTHR43396:SF3">
    <property type="entry name" value="FLAVOHEMOPROTEIN"/>
    <property type="match status" value="1"/>
</dbReference>
<keyword evidence="20" id="KW-1185">Reference proteome</keyword>
<dbReference type="PRINTS" id="PR00371">
    <property type="entry name" value="FPNCR"/>
</dbReference>
<dbReference type="Proteomes" id="UP000177622">
    <property type="component" value="Unassembled WGS sequence"/>
</dbReference>
<evidence type="ECO:0000256" key="9">
    <source>
        <dbReference type="ARBA" id="ARBA00022827"/>
    </source>
</evidence>
<dbReference type="Gene3D" id="1.10.490.10">
    <property type="entry name" value="Globins"/>
    <property type="match status" value="1"/>
</dbReference>
<dbReference type="FunFam" id="1.10.490.10:FF:000003">
    <property type="entry name" value="Flavohemoprotein"/>
    <property type="match status" value="1"/>
</dbReference>
<protein>
    <recommendedName>
        <fullName evidence="4">nitric oxide dioxygenase</fullName>
        <ecNumber evidence="4">1.14.12.17</ecNumber>
    </recommendedName>
</protein>
<keyword evidence="7" id="KW-0285">Flavoprotein</keyword>
<dbReference type="FunFam" id="3.40.50.80:FF:000010">
    <property type="entry name" value="Flavohemoprotein"/>
    <property type="match status" value="1"/>
</dbReference>
<accession>A0A1F5LSE2</accession>
<dbReference type="GO" id="GO:0019825">
    <property type="term" value="F:oxygen binding"/>
    <property type="evidence" value="ECO:0007669"/>
    <property type="project" value="InterPro"/>
</dbReference>
<evidence type="ECO:0000313" key="20">
    <source>
        <dbReference type="Proteomes" id="UP000177622"/>
    </source>
</evidence>
<dbReference type="InterPro" id="IPR009050">
    <property type="entry name" value="Globin-like_sf"/>
</dbReference>
<name>A0A1F5LSE2_PENAI</name>
<evidence type="ECO:0000256" key="12">
    <source>
        <dbReference type="ARBA" id="ARBA00023004"/>
    </source>
</evidence>
<dbReference type="Pfam" id="PF00042">
    <property type="entry name" value="Globin"/>
    <property type="match status" value="1"/>
</dbReference>
<dbReference type="RefSeq" id="XP_022491476.1">
    <property type="nucleotide sequence ID" value="XM_022628125.1"/>
</dbReference>